<name>A0A7H0VJT0_9FLAO</name>
<keyword evidence="3" id="KW-1185">Reference proteome</keyword>
<dbReference type="GO" id="GO:0005524">
    <property type="term" value="F:ATP binding"/>
    <property type="evidence" value="ECO:0007669"/>
    <property type="project" value="InterPro"/>
</dbReference>
<accession>A0A7H0VJT0</accession>
<dbReference type="AlphaFoldDB" id="A0A7H0VJT0"/>
<dbReference type="PANTHER" id="PTHR30153:SF2">
    <property type="entry name" value="REPLICATIVE DNA HELICASE"/>
    <property type="match status" value="1"/>
</dbReference>
<dbReference type="Gene3D" id="3.40.50.300">
    <property type="entry name" value="P-loop containing nucleotide triphosphate hydrolases"/>
    <property type="match status" value="1"/>
</dbReference>
<dbReference type="Proteomes" id="UP000516305">
    <property type="component" value="Chromosome"/>
</dbReference>
<dbReference type="PROSITE" id="PS51199">
    <property type="entry name" value="SF4_HELICASE"/>
    <property type="match status" value="1"/>
</dbReference>
<feature type="domain" description="SF4 helicase" evidence="1">
    <location>
        <begin position="1"/>
        <end position="146"/>
    </location>
</feature>
<dbReference type="Pfam" id="PF03796">
    <property type="entry name" value="DnaB_C"/>
    <property type="match status" value="1"/>
</dbReference>
<gene>
    <name evidence="2" type="ORF">H4K34_09075</name>
</gene>
<organism evidence="2 3">
    <name type="scientific">Croceimicrobium hydrocarbonivorans</name>
    <dbReference type="NCBI Taxonomy" id="2761580"/>
    <lineage>
        <taxon>Bacteria</taxon>
        <taxon>Pseudomonadati</taxon>
        <taxon>Bacteroidota</taxon>
        <taxon>Flavobacteriia</taxon>
        <taxon>Flavobacteriales</taxon>
        <taxon>Owenweeksiaceae</taxon>
        <taxon>Croceimicrobium</taxon>
    </lineage>
</organism>
<protein>
    <submittedName>
        <fullName evidence="2">DnaB-like helicase C-terminal domain-containing protein</fullName>
    </submittedName>
</protein>
<dbReference type="GO" id="GO:0005829">
    <property type="term" value="C:cytosol"/>
    <property type="evidence" value="ECO:0007669"/>
    <property type="project" value="TreeGrafter"/>
</dbReference>
<dbReference type="PANTHER" id="PTHR30153">
    <property type="entry name" value="REPLICATIVE DNA HELICASE DNAB"/>
    <property type="match status" value="1"/>
</dbReference>
<proteinExistence type="predicted"/>
<keyword evidence="2" id="KW-0067">ATP-binding</keyword>
<evidence type="ECO:0000313" key="2">
    <source>
        <dbReference type="EMBL" id="QNR25978.1"/>
    </source>
</evidence>
<keyword evidence="2" id="KW-0347">Helicase</keyword>
<evidence type="ECO:0000259" key="1">
    <source>
        <dbReference type="PROSITE" id="PS51199"/>
    </source>
</evidence>
<keyword evidence="2" id="KW-0378">Hydrolase</keyword>
<dbReference type="SUPFAM" id="SSF52540">
    <property type="entry name" value="P-loop containing nucleoside triphosphate hydrolases"/>
    <property type="match status" value="1"/>
</dbReference>
<sequence>MNSRYGIKLIIVNYLQLMSGIKNKDANREQEISRISGGLKMVAKELDIPVIALSQLLRSAESQGGHKRPMLSHLRDSGFIDQDADVLLCLNRLEYYDIEQWDDYHSEPTNGEAKYILTKNRNGDLVRNRMGFEGQYTRFFDLEDFKDLRKGKKP</sequence>
<dbReference type="GO" id="GO:0003678">
    <property type="term" value="F:DNA helicase activity"/>
    <property type="evidence" value="ECO:0007669"/>
    <property type="project" value="InterPro"/>
</dbReference>
<reference evidence="2 3" key="1">
    <citation type="submission" date="2020-08" db="EMBL/GenBank/DDBJ databases">
        <title>Croceimicrobium hydrocarbonivorans gen. nov., sp. nov., a novel marine bacterium isolated from a bacterial consortium that degrades polyethylene terephthalate.</title>
        <authorList>
            <person name="Liu R."/>
        </authorList>
    </citation>
    <scope>NUCLEOTIDE SEQUENCE [LARGE SCALE GENOMIC DNA]</scope>
    <source>
        <strain evidence="2 3">A20-9</strain>
    </source>
</reference>
<dbReference type="GO" id="GO:0006260">
    <property type="term" value="P:DNA replication"/>
    <property type="evidence" value="ECO:0007669"/>
    <property type="project" value="InterPro"/>
</dbReference>
<dbReference type="InterPro" id="IPR027417">
    <property type="entry name" value="P-loop_NTPase"/>
</dbReference>
<dbReference type="KEGG" id="chyd:H4K34_09075"/>
<evidence type="ECO:0000313" key="3">
    <source>
        <dbReference type="Proteomes" id="UP000516305"/>
    </source>
</evidence>
<dbReference type="InterPro" id="IPR007694">
    <property type="entry name" value="DNA_helicase_DnaB-like_C"/>
</dbReference>
<dbReference type="RefSeq" id="WP_210760504.1">
    <property type="nucleotide sequence ID" value="NZ_CP060139.1"/>
</dbReference>
<dbReference type="EMBL" id="CP060139">
    <property type="protein sequence ID" value="QNR25978.1"/>
    <property type="molecule type" value="Genomic_DNA"/>
</dbReference>
<keyword evidence="2" id="KW-0547">Nucleotide-binding</keyword>